<keyword evidence="2" id="KW-1185">Reference proteome</keyword>
<sequence>MISSLLNWLPRYFFQETSTIEEFPIQVTDKIVVPKYAVDILATKPFVKPAEYHIIYQWVRIALQTDDEKVVSEALIAIEESACPGST</sequence>
<dbReference type="Proteomes" id="UP001370758">
    <property type="component" value="Unassembled WGS sequence"/>
</dbReference>
<dbReference type="EMBL" id="JAVHJL010000004">
    <property type="protein sequence ID" value="KAK6504912.1"/>
    <property type="molecule type" value="Genomic_DNA"/>
</dbReference>
<reference evidence="1 2" key="1">
    <citation type="submission" date="2023-08" db="EMBL/GenBank/DDBJ databases">
        <authorList>
            <person name="Palmer J.M."/>
        </authorList>
    </citation>
    <scope>NUCLEOTIDE SEQUENCE [LARGE SCALE GENOMIC DNA]</scope>
    <source>
        <strain evidence="1 2">TWF481</strain>
    </source>
</reference>
<proteinExistence type="predicted"/>
<comment type="caution">
    <text evidence="1">The sequence shown here is derived from an EMBL/GenBank/DDBJ whole genome shotgun (WGS) entry which is preliminary data.</text>
</comment>
<accession>A0AAV9W9T5</accession>
<protein>
    <submittedName>
        <fullName evidence="1">Uncharacterized protein</fullName>
    </submittedName>
</protein>
<name>A0AAV9W9T5_9PEZI</name>
<dbReference type="AlphaFoldDB" id="A0AAV9W9T5"/>
<evidence type="ECO:0000313" key="1">
    <source>
        <dbReference type="EMBL" id="KAK6504912.1"/>
    </source>
</evidence>
<organism evidence="1 2">
    <name type="scientific">Arthrobotrys musiformis</name>
    <dbReference type="NCBI Taxonomy" id="47236"/>
    <lineage>
        <taxon>Eukaryota</taxon>
        <taxon>Fungi</taxon>
        <taxon>Dikarya</taxon>
        <taxon>Ascomycota</taxon>
        <taxon>Pezizomycotina</taxon>
        <taxon>Orbiliomycetes</taxon>
        <taxon>Orbiliales</taxon>
        <taxon>Orbiliaceae</taxon>
        <taxon>Arthrobotrys</taxon>
    </lineage>
</organism>
<gene>
    <name evidence="1" type="ORF">TWF481_006846</name>
</gene>
<evidence type="ECO:0000313" key="2">
    <source>
        <dbReference type="Proteomes" id="UP001370758"/>
    </source>
</evidence>